<dbReference type="AlphaFoldDB" id="A0A645I4H0"/>
<proteinExistence type="predicted"/>
<dbReference type="InterPro" id="IPR025007">
    <property type="entry name" value="DUF3899"/>
</dbReference>
<sequence length="136" mass="15118">MKSKHTARLVRYGIPFLIGMAISLLVARHQGFALVQPAYLQARYLSDGFFVAGILLSGLGGLLVISNTGFFDMFSYAMYCLMIRFAQVKRKGDHVSFYAYKVSKDARRGKSKSFLLLTGLGFCLLSAGCWALYSLH</sequence>
<evidence type="ECO:0000256" key="1">
    <source>
        <dbReference type="SAM" id="Phobius"/>
    </source>
</evidence>
<feature type="transmembrane region" description="Helical" evidence="1">
    <location>
        <begin position="49"/>
        <end position="81"/>
    </location>
</feature>
<feature type="transmembrane region" description="Helical" evidence="1">
    <location>
        <begin position="12"/>
        <end position="29"/>
    </location>
</feature>
<dbReference type="Pfam" id="PF13038">
    <property type="entry name" value="DUF3899"/>
    <property type="match status" value="1"/>
</dbReference>
<keyword evidence="1" id="KW-0472">Membrane</keyword>
<protein>
    <recommendedName>
        <fullName evidence="2">DUF3899 domain-containing protein</fullName>
    </recommendedName>
</protein>
<dbReference type="EMBL" id="VSSQ01105903">
    <property type="protein sequence ID" value="MPN45766.1"/>
    <property type="molecule type" value="Genomic_DNA"/>
</dbReference>
<name>A0A645I4H0_9ZZZZ</name>
<accession>A0A645I4H0</accession>
<keyword evidence="1" id="KW-1133">Transmembrane helix</keyword>
<feature type="transmembrane region" description="Helical" evidence="1">
    <location>
        <begin position="114"/>
        <end position="133"/>
    </location>
</feature>
<evidence type="ECO:0000313" key="3">
    <source>
        <dbReference type="EMBL" id="MPN45766.1"/>
    </source>
</evidence>
<keyword evidence="1" id="KW-0812">Transmembrane</keyword>
<organism evidence="3">
    <name type="scientific">bioreactor metagenome</name>
    <dbReference type="NCBI Taxonomy" id="1076179"/>
    <lineage>
        <taxon>unclassified sequences</taxon>
        <taxon>metagenomes</taxon>
        <taxon>ecological metagenomes</taxon>
    </lineage>
</organism>
<comment type="caution">
    <text evidence="3">The sequence shown here is derived from an EMBL/GenBank/DDBJ whole genome shotgun (WGS) entry which is preliminary data.</text>
</comment>
<gene>
    <name evidence="3" type="ORF">SDC9_193337</name>
</gene>
<evidence type="ECO:0000259" key="2">
    <source>
        <dbReference type="Pfam" id="PF13038"/>
    </source>
</evidence>
<feature type="domain" description="DUF3899" evidence="2">
    <location>
        <begin position="49"/>
        <end position="126"/>
    </location>
</feature>
<reference evidence="3" key="1">
    <citation type="submission" date="2019-08" db="EMBL/GenBank/DDBJ databases">
        <authorList>
            <person name="Kucharzyk K."/>
            <person name="Murdoch R.W."/>
            <person name="Higgins S."/>
            <person name="Loffler F."/>
        </authorList>
    </citation>
    <scope>NUCLEOTIDE SEQUENCE</scope>
</reference>